<proteinExistence type="predicted"/>
<feature type="compositionally biased region" description="Low complexity" evidence="7">
    <location>
        <begin position="10"/>
        <end position="22"/>
    </location>
</feature>
<feature type="region of interest" description="Disordered" evidence="7">
    <location>
        <begin position="10"/>
        <end position="35"/>
    </location>
</feature>
<dbReference type="PANTHER" id="PTHR48182">
    <property type="entry name" value="PROTEIN SERAC1"/>
    <property type="match status" value="1"/>
</dbReference>
<dbReference type="Proteomes" id="UP001303760">
    <property type="component" value="Unassembled WGS sequence"/>
</dbReference>
<gene>
    <name evidence="8" type="ORF">C8A03DRAFT_39473</name>
</gene>
<keyword evidence="4" id="KW-0256">Endoplasmic reticulum</keyword>
<dbReference type="GO" id="GO:0005739">
    <property type="term" value="C:mitochondrion"/>
    <property type="evidence" value="ECO:0007669"/>
    <property type="project" value="UniProtKB-SubCell"/>
</dbReference>
<feature type="non-terminal residue" evidence="8">
    <location>
        <position position="106"/>
    </location>
</feature>
<reference evidence="8" key="1">
    <citation type="journal article" date="2023" name="Mol. Phylogenet. Evol.">
        <title>Genome-scale phylogeny and comparative genomics of the fungal order Sordariales.</title>
        <authorList>
            <person name="Hensen N."/>
            <person name="Bonometti L."/>
            <person name="Westerberg I."/>
            <person name="Brannstrom I.O."/>
            <person name="Guillou S."/>
            <person name="Cros-Aarteil S."/>
            <person name="Calhoun S."/>
            <person name="Haridas S."/>
            <person name="Kuo A."/>
            <person name="Mondo S."/>
            <person name="Pangilinan J."/>
            <person name="Riley R."/>
            <person name="LaButti K."/>
            <person name="Andreopoulos B."/>
            <person name="Lipzen A."/>
            <person name="Chen C."/>
            <person name="Yan M."/>
            <person name="Daum C."/>
            <person name="Ng V."/>
            <person name="Clum A."/>
            <person name="Steindorff A."/>
            <person name="Ohm R.A."/>
            <person name="Martin F."/>
            <person name="Silar P."/>
            <person name="Natvig D.O."/>
            <person name="Lalanne C."/>
            <person name="Gautier V."/>
            <person name="Ament-Velasquez S.L."/>
            <person name="Kruys A."/>
            <person name="Hutchinson M.I."/>
            <person name="Powell A.J."/>
            <person name="Barry K."/>
            <person name="Miller A.N."/>
            <person name="Grigoriev I.V."/>
            <person name="Debuchy R."/>
            <person name="Gladieux P."/>
            <person name="Hiltunen Thoren M."/>
            <person name="Johannesson H."/>
        </authorList>
    </citation>
    <scope>NUCLEOTIDE SEQUENCE</scope>
    <source>
        <strain evidence="8">CBS 532.94</strain>
    </source>
</reference>
<evidence type="ECO:0000256" key="7">
    <source>
        <dbReference type="SAM" id="MobiDB-lite"/>
    </source>
</evidence>
<comment type="subcellular location">
    <subcellularLocation>
        <location evidence="2">Endoplasmic reticulum</location>
    </subcellularLocation>
    <subcellularLocation>
        <location evidence="3">Membrane</location>
    </subcellularLocation>
    <subcellularLocation>
        <location evidence="1">Mitochondrion</location>
    </subcellularLocation>
</comment>
<dbReference type="GO" id="GO:0016020">
    <property type="term" value="C:membrane"/>
    <property type="evidence" value="ECO:0007669"/>
    <property type="project" value="UniProtKB-SubCell"/>
</dbReference>
<comment type="caution">
    <text evidence="8">The sequence shown here is derived from an EMBL/GenBank/DDBJ whole genome shotgun (WGS) entry which is preliminary data.</text>
</comment>
<evidence type="ECO:0000313" key="9">
    <source>
        <dbReference type="Proteomes" id="UP001303760"/>
    </source>
</evidence>
<evidence type="ECO:0000256" key="5">
    <source>
        <dbReference type="ARBA" id="ARBA00023128"/>
    </source>
</evidence>
<evidence type="ECO:0000256" key="3">
    <source>
        <dbReference type="ARBA" id="ARBA00004370"/>
    </source>
</evidence>
<dbReference type="InterPro" id="IPR052374">
    <property type="entry name" value="SERAC1"/>
</dbReference>
<dbReference type="PANTHER" id="PTHR48182:SF2">
    <property type="entry name" value="PROTEIN SERAC1"/>
    <property type="match status" value="1"/>
</dbReference>
<organism evidence="8 9">
    <name type="scientific">Achaetomium macrosporum</name>
    <dbReference type="NCBI Taxonomy" id="79813"/>
    <lineage>
        <taxon>Eukaryota</taxon>
        <taxon>Fungi</taxon>
        <taxon>Dikarya</taxon>
        <taxon>Ascomycota</taxon>
        <taxon>Pezizomycotina</taxon>
        <taxon>Sordariomycetes</taxon>
        <taxon>Sordariomycetidae</taxon>
        <taxon>Sordariales</taxon>
        <taxon>Chaetomiaceae</taxon>
        <taxon>Achaetomium</taxon>
    </lineage>
</organism>
<dbReference type="GO" id="GO:0005783">
    <property type="term" value="C:endoplasmic reticulum"/>
    <property type="evidence" value="ECO:0007669"/>
    <property type="project" value="UniProtKB-SubCell"/>
</dbReference>
<evidence type="ECO:0000256" key="4">
    <source>
        <dbReference type="ARBA" id="ARBA00022824"/>
    </source>
</evidence>
<protein>
    <submittedName>
        <fullName evidence="8">Uncharacterized protein</fullName>
    </submittedName>
</protein>
<accession>A0AAN7C072</accession>
<keyword evidence="5" id="KW-0496">Mitochondrion</keyword>
<evidence type="ECO:0000256" key="6">
    <source>
        <dbReference type="ARBA" id="ARBA00023136"/>
    </source>
</evidence>
<evidence type="ECO:0000256" key="2">
    <source>
        <dbReference type="ARBA" id="ARBA00004240"/>
    </source>
</evidence>
<dbReference type="AlphaFoldDB" id="A0AAN7C072"/>
<evidence type="ECO:0000256" key="1">
    <source>
        <dbReference type="ARBA" id="ARBA00004173"/>
    </source>
</evidence>
<sequence length="106" mass="11664">MRRLIPWLQKAATTGSAAQQSQPERPPAAAPSSMKTFPSGIKPLCSPAGAIVDIVFVHGLTGDREKRWIASDTSEPWPKVLLPSQLPTARILTFKYDAYVTDWRGM</sequence>
<keyword evidence="6" id="KW-0472">Membrane</keyword>
<reference evidence="8" key="2">
    <citation type="submission" date="2023-05" db="EMBL/GenBank/DDBJ databases">
        <authorList>
            <consortium name="Lawrence Berkeley National Laboratory"/>
            <person name="Steindorff A."/>
            <person name="Hensen N."/>
            <person name="Bonometti L."/>
            <person name="Westerberg I."/>
            <person name="Brannstrom I.O."/>
            <person name="Guillou S."/>
            <person name="Cros-Aarteil S."/>
            <person name="Calhoun S."/>
            <person name="Haridas S."/>
            <person name="Kuo A."/>
            <person name="Mondo S."/>
            <person name="Pangilinan J."/>
            <person name="Riley R."/>
            <person name="Labutti K."/>
            <person name="Andreopoulos B."/>
            <person name="Lipzen A."/>
            <person name="Chen C."/>
            <person name="Yanf M."/>
            <person name="Daum C."/>
            <person name="Ng V."/>
            <person name="Clum A."/>
            <person name="Ohm R."/>
            <person name="Martin F."/>
            <person name="Silar P."/>
            <person name="Natvig D."/>
            <person name="Lalanne C."/>
            <person name="Gautier V."/>
            <person name="Ament-Velasquez S.L."/>
            <person name="Kruys A."/>
            <person name="Hutchinson M.I."/>
            <person name="Powell A.J."/>
            <person name="Barry K."/>
            <person name="Miller A.N."/>
            <person name="Grigoriev I.V."/>
            <person name="Debuchy R."/>
            <person name="Gladieux P."/>
            <person name="Thoren M.H."/>
            <person name="Johannesson H."/>
        </authorList>
    </citation>
    <scope>NUCLEOTIDE SEQUENCE</scope>
    <source>
        <strain evidence="8">CBS 532.94</strain>
    </source>
</reference>
<keyword evidence="9" id="KW-1185">Reference proteome</keyword>
<name>A0AAN7C072_9PEZI</name>
<evidence type="ECO:0000313" key="8">
    <source>
        <dbReference type="EMBL" id="KAK4232874.1"/>
    </source>
</evidence>
<dbReference type="EMBL" id="MU860804">
    <property type="protein sequence ID" value="KAK4232874.1"/>
    <property type="molecule type" value="Genomic_DNA"/>
</dbReference>